<sequence>MKQNNPMVKQFLDQYEYQWFECLAAFSCSIDSLN</sequence>
<evidence type="ECO:0000313" key="1">
    <source>
        <dbReference type="EMBL" id="SVE16329.1"/>
    </source>
</evidence>
<proteinExistence type="predicted"/>
<organism evidence="1">
    <name type="scientific">marine metagenome</name>
    <dbReference type="NCBI Taxonomy" id="408172"/>
    <lineage>
        <taxon>unclassified sequences</taxon>
        <taxon>metagenomes</taxon>
        <taxon>ecological metagenomes</taxon>
    </lineage>
</organism>
<protein>
    <submittedName>
        <fullName evidence="1">Uncharacterized protein</fullName>
    </submittedName>
</protein>
<name>A0A383B994_9ZZZZ</name>
<feature type="non-terminal residue" evidence="1">
    <location>
        <position position="34"/>
    </location>
</feature>
<reference evidence="1" key="1">
    <citation type="submission" date="2018-05" db="EMBL/GenBank/DDBJ databases">
        <authorList>
            <person name="Lanie J.A."/>
            <person name="Ng W.-L."/>
            <person name="Kazmierczak K.M."/>
            <person name="Andrzejewski T.M."/>
            <person name="Davidsen T.M."/>
            <person name="Wayne K.J."/>
            <person name="Tettelin H."/>
            <person name="Glass J.I."/>
            <person name="Rusch D."/>
            <person name="Podicherti R."/>
            <person name="Tsui H.-C.T."/>
            <person name="Winkler M.E."/>
        </authorList>
    </citation>
    <scope>NUCLEOTIDE SEQUENCE</scope>
</reference>
<dbReference type="AlphaFoldDB" id="A0A383B994"/>
<dbReference type="EMBL" id="UINC01198391">
    <property type="protein sequence ID" value="SVE16329.1"/>
    <property type="molecule type" value="Genomic_DNA"/>
</dbReference>
<accession>A0A383B994</accession>
<gene>
    <name evidence="1" type="ORF">METZ01_LOCUS469183</name>
</gene>